<sequence length="816" mass="85763">MHGVPVLLPAQEGPLRPATVRQDAEEREDPPGDRLVRQAGQLDHLDGGRGAAHHKGVAGDRADIDHDDRPAVRRRAQILVRDGREEPLEAVQPACFGEQFVPLPAQLGPLPSHPLPREGRHQDGLGRLRRIGVRRQPAGVEALAHPAHAVRQRRGPFGEPGQVASCAQELVVDDRPALFEQFQRPLGRPGQDVAGGGRGGDPGPVGQMPLTGRSGQPVPGQLRQQEQRTVVSVGGQGEVAEFHAGPAPVGAALHTEPLGGVGHRVGPAPALDGLVQVGPVAGVLVAPPQQTAEAPPGPGLEDVVRTRRRHGLPGEGHGAVQRVPLPAVTGGQGPGQTAEERAVRMVGGGGGGHRPLGGLDRLLDVRAVSGLLEAEQEHAAEQGQELPETLVAARDRPRGLPLPLHGLVEDRRIEGVVVPLLQRVGEIPHGHGAVAVGGGGRLHVERPGQQAHRTVQVRLLEGAAVPEQIAPREALQGDRILRRGGHGLGSQPDRLLKVLGRVQPFVADPVRVGVLGEPAPPGAVGRSRRVQGLPAVGDRALQVREFTGAFVLPEQRPGQLRPRLRTLGLGRGGQQGAQQPEGGVEVRRVAQPVVTGAEPMGQRRREVEPVGVVGPGALHRLPGPVAGLLEVGEVVGVLVPEVQGERQMMEAARPGVAVDRCRVHRLAARRHGPLQIGPPAGALVARGQQGRQQHEAPRQFGVFLRGVRERRLPQPDRLVEVGGPAAELEAVEQRGGEVGQGQPGYVGPAQGQSHRHPVMAHGLVQGRGVRVPGADGPLVLPDQPERLLMGLVGTPAGLLHGLVERLRHVGGQQPGP</sequence>
<feature type="region of interest" description="Disordered" evidence="1">
    <location>
        <begin position="1"/>
        <end position="69"/>
    </location>
</feature>
<name>L8PNJ6_STRVR</name>
<evidence type="ECO:0000313" key="2">
    <source>
        <dbReference type="EMBL" id="ELS57613.1"/>
    </source>
</evidence>
<comment type="caution">
    <text evidence="2">The sequence shown here is derived from an EMBL/GenBank/DDBJ whole genome shotgun (WGS) entry which is preliminary data.</text>
</comment>
<evidence type="ECO:0000256" key="1">
    <source>
        <dbReference type="SAM" id="MobiDB-lite"/>
    </source>
</evidence>
<evidence type="ECO:0000313" key="3">
    <source>
        <dbReference type="Proteomes" id="UP000011205"/>
    </source>
</evidence>
<feature type="compositionally biased region" description="Gly residues" evidence="1">
    <location>
        <begin position="193"/>
        <end position="203"/>
    </location>
</feature>
<reference evidence="2 3" key="1">
    <citation type="journal article" date="2013" name="Genome Announc.">
        <title>Draft Genome Sequence of Streptomyces viridochromogenes Strain Tu57, Producer of Avilamycin.</title>
        <authorList>
            <person name="Gruning B.A."/>
            <person name="Erxleben A."/>
            <person name="Hahnlein A."/>
            <person name="Gunther S."/>
        </authorList>
    </citation>
    <scope>NUCLEOTIDE SEQUENCE [LARGE SCALE GENOMIC DNA]</scope>
    <source>
        <strain evidence="2 3">Tue57</strain>
    </source>
</reference>
<feature type="compositionally biased region" description="Basic and acidic residues" evidence="1">
    <location>
        <begin position="57"/>
        <end position="69"/>
    </location>
</feature>
<gene>
    <name evidence="2" type="ORF">STVIR_1464</name>
</gene>
<proteinExistence type="predicted"/>
<feature type="region of interest" description="Disordered" evidence="1">
    <location>
        <begin position="186"/>
        <end position="221"/>
    </location>
</feature>
<feature type="region of interest" description="Disordered" evidence="1">
    <location>
        <begin position="313"/>
        <end position="335"/>
    </location>
</feature>
<dbReference type="Proteomes" id="UP000011205">
    <property type="component" value="Unassembled WGS sequence"/>
</dbReference>
<organism evidence="2 3">
    <name type="scientific">Streptomyces viridochromogenes Tue57</name>
    <dbReference type="NCBI Taxonomy" id="1160705"/>
    <lineage>
        <taxon>Bacteria</taxon>
        <taxon>Bacillati</taxon>
        <taxon>Actinomycetota</taxon>
        <taxon>Actinomycetes</taxon>
        <taxon>Kitasatosporales</taxon>
        <taxon>Streptomycetaceae</taxon>
        <taxon>Streptomyces</taxon>
    </lineage>
</organism>
<dbReference type="EMBL" id="AMLP01000050">
    <property type="protein sequence ID" value="ELS57613.1"/>
    <property type="molecule type" value="Genomic_DNA"/>
</dbReference>
<dbReference type="AlphaFoldDB" id="L8PNJ6"/>
<protein>
    <submittedName>
        <fullName evidence="2">Uncharacterized protein</fullName>
    </submittedName>
</protein>
<accession>L8PNJ6</accession>
<dbReference type="PATRIC" id="fig|1160705.3.peg.1458"/>